<name>A0A9E5T222_9GAMM</name>
<gene>
    <name evidence="1" type="ORF">G8770_21035</name>
</gene>
<accession>A0A9E5T222</accession>
<organism evidence="1 2">
    <name type="scientific">Pseudomaricurvus hydrocarbonicus</name>
    <dbReference type="NCBI Taxonomy" id="1470433"/>
    <lineage>
        <taxon>Bacteria</taxon>
        <taxon>Pseudomonadati</taxon>
        <taxon>Pseudomonadota</taxon>
        <taxon>Gammaproteobacteria</taxon>
        <taxon>Cellvibrionales</taxon>
        <taxon>Cellvibrionaceae</taxon>
        <taxon>Pseudomaricurvus</taxon>
    </lineage>
</organism>
<evidence type="ECO:0000313" key="1">
    <source>
        <dbReference type="EMBL" id="NHO68040.1"/>
    </source>
</evidence>
<dbReference type="AlphaFoldDB" id="A0A9E5T222"/>
<evidence type="ECO:0008006" key="3">
    <source>
        <dbReference type="Google" id="ProtNLM"/>
    </source>
</evidence>
<evidence type="ECO:0000313" key="2">
    <source>
        <dbReference type="Proteomes" id="UP000787472"/>
    </source>
</evidence>
<keyword evidence="2" id="KW-1185">Reference proteome</keyword>
<protein>
    <recommendedName>
        <fullName evidence="3">Phosphodiesterase</fullName>
    </recommendedName>
</protein>
<proteinExistence type="predicted"/>
<dbReference type="Proteomes" id="UP000787472">
    <property type="component" value="Unassembled WGS sequence"/>
</dbReference>
<sequence length="90" mass="9826">MGLAALNLSHSAQAETVKVPVGQQQAASHIAKPGKGMDMAAVKSQFGDPIKESPAKGTPPITRWEYEQFSVFFESDIVIHSVLKFQRSDR</sequence>
<comment type="caution">
    <text evidence="1">The sequence shown here is derived from an EMBL/GenBank/DDBJ whole genome shotgun (WGS) entry which is preliminary data.</text>
</comment>
<dbReference type="EMBL" id="JAAONZ010000023">
    <property type="protein sequence ID" value="NHO68040.1"/>
    <property type="molecule type" value="Genomic_DNA"/>
</dbReference>
<reference evidence="1" key="1">
    <citation type="submission" date="2020-03" db="EMBL/GenBank/DDBJ databases">
        <authorList>
            <person name="Guo F."/>
        </authorList>
    </citation>
    <scope>NUCLEOTIDE SEQUENCE</scope>
    <source>
        <strain evidence="1">JCM 30134</strain>
    </source>
</reference>